<dbReference type="Proteomes" id="UP001164539">
    <property type="component" value="Chromosome 8"/>
</dbReference>
<gene>
    <name evidence="1" type="ORF">OWV82_014482</name>
</gene>
<keyword evidence="2" id="KW-1185">Reference proteome</keyword>
<dbReference type="EMBL" id="CM051401">
    <property type="protein sequence ID" value="KAJ4712194.1"/>
    <property type="molecule type" value="Genomic_DNA"/>
</dbReference>
<evidence type="ECO:0000313" key="1">
    <source>
        <dbReference type="EMBL" id="KAJ4712194.1"/>
    </source>
</evidence>
<comment type="caution">
    <text evidence="1">The sequence shown here is derived from an EMBL/GenBank/DDBJ whole genome shotgun (WGS) entry which is preliminary data.</text>
</comment>
<organism evidence="1 2">
    <name type="scientific">Melia azedarach</name>
    <name type="common">Chinaberry tree</name>
    <dbReference type="NCBI Taxonomy" id="155640"/>
    <lineage>
        <taxon>Eukaryota</taxon>
        <taxon>Viridiplantae</taxon>
        <taxon>Streptophyta</taxon>
        <taxon>Embryophyta</taxon>
        <taxon>Tracheophyta</taxon>
        <taxon>Spermatophyta</taxon>
        <taxon>Magnoliopsida</taxon>
        <taxon>eudicotyledons</taxon>
        <taxon>Gunneridae</taxon>
        <taxon>Pentapetalae</taxon>
        <taxon>rosids</taxon>
        <taxon>malvids</taxon>
        <taxon>Sapindales</taxon>
        <taxon>Meliaceae</taxon>
        <taxon>Melia</taxon>
    </lineage>
</organism>
<evidence type="ECO:0000313" key="2">
    <source>
        <dbReference type="Proteomes" id="UP001164539"/>
    </source>
</evidence>
<accession>A0ACC1XL52</accession>
<name>A0ACC1XL52_MELAZ</name>
<protein>
    <submittedName>
        <fullName evidence="1">Protein NUCLEAR FUSION DEFECTIVE 4-like</fullName>
    </submittedName>
</protein>
<sequence length="344" mass="37385">MDKGLSTKWMATLASIWIQCSTGATYTFGIYSSTLKSTQNYDQSTLATVSVFKDIGSSAGILAGVLFSFVTLRKQTGSRFLNGPWTYFNTGNIVTGVINFDDYGGTIVGILKGYLGLSGAVLITVYNTICKGNPSEYLLILTLLPSSPLRIAILAEREDAERLSQTFSPEKSPLVDGSDPVAYEELPDEECQMKAAFDGKTVLKEGADMNLFQAMYTAELLVAVFCYVMWNGLRSCHRYLSDLLLHRMGWARPLFIVITLATMSIGHIVIASGFPGNLYLGSLIVGVCYGAQWSLMPTITSEIFGVGHMGTIYNTIAIASPVGSYICSVRIIGYIYDKVARGEG</sequence>
<proteinExistence type="predicted"/>
<reference evidence="1 2" key="1">
    <citation type="journal article" date="2023" name="Science">
        <title>Complex scaffold remodeling in plant triterpene biosynthesis.</title>
        <authorList>
            <person name="De La Pena R."/>
            <person name="Hodgson H."/>
            <person name="Liu J.C."/>
            <person name="Stephenson M.J."/>
            <person name="Martin A.C."/>
            <person name="Owen C."/>
            <person name="Harkess A."/>
            <person name="Leebens-Mack J."/>
            <person name="Jimenez L.E."/>
            <person name="Osbourn A."/>
            <person name="Sattely E.S."/>
        </authorList>
    </citation>
    <scope>NUCLEOTIDE SEQUENCE [LARGE SCALE GENOMIC DNA]</scope>
    <source>
        <strain evidence="2">cv. JPN11</strain>
        <tissue evidence="1">Leaf</tissue>
    </source>
</reference>